<keyword evidence="2" id="KW-0472">Membrane</keyword>
<dbReference type="InterPro" id="IPR018786">
    <property type="entry name" value="Mit_KHE1"/>
</dbReference>
<accession>A0A518H8A9</accession>
<evidence type="ECO:0000256" key="1">
    <source>
        <dbReference type="SAM" id="MobiDB-lite"/>
    </source>
</evidence>
<feature type="region of interest" description="Disordered" evidence="1">
    <location>
        <begin position="1"/>
        <end position="20"/>
    </location>
</feature>
<feature type="region of interest" description="Disordered" evidence="1">
    <location>
        <begin position="47"/>
        <end position="67"/>
    </location>
</feature>
<dbReference type="RefSeq" id="WP_145274295.1">
    <property type="nucleotide sequence ID" value="NZ_CP036426.1"/>
</dbReference>
<dbReference type="OrthoDB" id="287003at2"/>
<keyword evidence="2" id="KW-0812">Transmembrane</keyword>
<name>A0A518H8A9_9BACT</name>
<evidence type="ECO:0000313" key="4">
    <source>
        <dbReference type="Proteomes" id="UP000317835"/>
    </source>
</evidence>
<proteinExistence type="predicted"/>
<feature type="transmembrane region" description="Helical" evidence="2">
    <location>
        <begin position="145"/>
        <end position="164"/>
    </location>
</feature>
<gene>
    <name evidence="3" type="ORF">ElP_49880</name>
</gene>
<feature type="compositionally biased region" description="Low complexity" evidence="1">
    <location>
        <begin position="57"/>
        <end position="66"/>
    </location>
</feature>
<evidence type="ECO:0000313" key="3">
    <source>
        <dbReference type="EMBL" id="QDV37055.1"/>
    </source>
</evidence>
<protein>
    <submittedName>
        <fullName evidence="3">Uncharacterized protein</fullName>
    </submittedName>
</protein>
<keyword evidence="2" id="KW-1133">Transmembrane helix</keyword>
<reference evidence="3 4" key="1">
    <citation type="submission" date="2019-02" db="EMBL/GenBank/DDBJ databases">
        <title>Deep-cultivation of Planctomycetes and their phenomic and genomic characterization uncovers novel biology.</title>
        <authorList>
            <person name="Wiegand S."/>
            <person name="Jogler M."/>
            <person name="Boedeker C."/>
            <person name="Pinto D."/>
            <person name="Vollmers J."/>
            <person name="Rivas-Marin E."/>
            <person name="Kohn T."/>
            <person name="Peeters S.H."/>
            <person name="Heuer A."/>
            <person name="Rast P."/>
            <person name="Oberbeckmann S."/>
            <person name="Bunk B."/>
            <person name="Jeske O."/>
            <person name="Meyerdierks A."/>
            <person name="Storesund J.E."/>
            <person name="Kallscheuer N."/>
            <person name="Luecker S."/>
            <person name="Lage O.M."/>
            <person name="Pohl T."/>
            <person name="Merkel B.J."/>
            <person name="Hornburger P."/>
            <person name="Mueller R.-W."/>
            <person name="Bruemmer F."/>
            <person name="Labrenz M."/>
            <person name="Spormann A.M."/>
            <person name="Op den Camp H."/>
            <person name="Overmann J."/>
            <person name="Amann R."/>
            <person name="Jetten M.S.M."/>
            <person name="Mascher T."/>
            <person name="Medema M.H."/>
            <person name="Devos D.P."/>
            <person name="Kaster A.-K."/>
            <person name="Ovreas L."/>
            <person name="Rohde M."/>
            <person name="Galperin M.Y."/>
            <person name="Jogler C."/>
        </authorList>
    </citation>
    <scope>NUCLEOTIDE SEQUENCE [LARGE SCALE GENOMIC DNA]</scope>
    <source>
        <strain evidence="3 4">ElP</strain>
    </source>
</reference>
<feature type="transmembrane region" description="Helical" evidence="2">
    <location>
        <begin position="170"/>
        <end position="188"/>
    </location>
</feature>
<keyword evidence="4" id="KW-1185">Reference proteome</keyword>
<dbReference type="Pfam" id="PF10173">
    <property type="entry name" value="Mit_KHE1"/>
    <property type="match status" value="1"/>
</dbReference>
<dbReference type="AlphaFoldDB" id="A0A518H8A9"/>
<feature type="compositionally biased region" description="Basic and acidic residues" evidence="1">
    <location>
        <begin position="1"/>
        <end position="14"/>
    </location>
</feature>
<dbReference type="KEGG" id="tpla:ElP_49880"/>
<evidence type="ECO:0000256" key="2">
    <source>
        <dbReference type="SAM" id="Phobius"/>
    </source>
</evidence>
<sequence length="260" mass="29085">MSRSTLAEDRRADSAESPGGSDPRVLCILVLPRVGIEPIFYYEPRLGDEDSGDDDSTSGLTTATDGPRARSDRLLTWIRDAESHAPAWLRSPISWLKAKLPADERLLMALRNAKAITLVHPSTLPAEEARLAWREYLGNRLRFRLSWLLLDLVILVPSILISVLPGPNVVGLWVAFRVIAHAVALFGISRATRGRIGLSSRVSPMLDGPVISNRREAERVQKHFNLIGLRGRLKRERVVARIRIRDRRSAGGLRTEEARR</sequence>
<dbReference type="EMBL" id="CP036426">
    <property type="protein sequence ID" value="QDV37055.1"/>
    <property type="molecule type" value="Genomic_DNA"/>
</dbReference>
<organism evidence="3 4">
    <name type="scientific">Tautonia plasticadhaerens</name>
    <dbReference type="NCBI Taxonomy" id="2527974"/>
    <lineage>
        <taxon>Bacteria</taxon>
        <taxon>Pseudomonadati</taxon>
        <taxon>Planctomycetota</taxon>
        <taxon>Planctomycetia</taxon>
        <taxon>Isosphaerales</taxon>
        <taxon>Isosphaeraceae</taxon>
        <taxon>Tautonia</taxon>
    </lineage>
</organism>
<dbReference type="Proteomes" id="UP000317835">
    <property type="component" value="Chromosome"/>
</dbReference>